<dbReference type="InterPro" id="IPR042100">
    <property type="entry name" value="Bug_dom1"/>
</dbReference>
<dbReference type="PANTHER" id="PTHR42928">
    <property type="entry name" value="TRICARBOXYLATE-BINDING PROTEIN"/>
    <property type="match status" value="1"/>
</dbReference>
<dbReference type="InterPro" id="IPR005064">
    <property type="entry name" value="BUG"/>
</dbReference>
<sequence>MTRLHRRHLLALGATLAAPALLPAAARAQANWPDQPIRLVVPFSAGGPTDIPARLIADELSKALPQRVIVENRTGAGTVVGADAVAKAPKDGHTFLYTTIAQAAIRAIYPNLPFDPVKDFTPVALTGVIPMLLMVNKDVPVKNLQELIALIKKNPGEYDYASTGSGAALHLATELFLKQAGGLKVNHVPYRGSAAAMPDLLNGTVTMMLDVANSALPFVQKGEVKGLAISSDKRLPQVPEIPTFGEAGVPGYEAYTWHMVLAPAGTPDAIVQRMNQEINKVMARDEVQKKLADLTMTPRSDSTPASTKQWLADEMAKWEPIIKEAGIKVD</sequence>
<evidence type="ECO:0000313" key="4">
    <source>
        <dbReference type="Proteomes" id="UP000460715"/>
    </source>
</evidence>
<evidence type="ECO:0000256" key="1">
    <source>
        <dbReference type="ARBA" id="ARBA00006987"/>
    </source>
</evidence>
<dbReference type="Proteomes" id="UP000460715">
    <property type="component" value="Unassembled WGS sequence"/>
</dbReference>
<feature type="chain" id="PRO_5032979660" evidence="2">
    <location>
        <begin position="31"/>
        <end position="330"/>
    </location>
</feature>
<dbReference type="CDD" id="cd13578">
    <property type="entry name" value="PBP2_Bug27"/>
    <property type="match status" value="1"/>
</dbReference>
<protein>
    <submittedName>
        <fullName evidence="3">Tripartite tricarboxylate transporter substrate binding protein</fullName>
    </submittedName>
</protein>
<dbReference type="OrthoDB" id="8264321at2"/>
<dbReference type="SUPFAM" id="SSF53850">
    <property type="entry name" value="Periplasmic binding protein-like II"/>
    <property type="match status" value="1"/>
</dbReference>
<organism evidence="3 4">
    <name type="scientific">Teichococcus coralli</name>
    <dbReference type="NCBI Taxonomy" id="2545983"/>
    <lineage>
        <taxon>Bacteria</taxon>
        <taxon>Pseudomonadati</taxon>
        <taxon>Pseudomonadota</taxon>
        <taxon>Alphaproteobacteria</taxon>
        <taxon>Acetobacterales</taxon>
        <taxon>Roseomonadaceae</taxon>
        <taxon>Roseomonas</taxon>
    </lineage>
</organism>
<gene>
    <name evidence="3" type="ORF">E0493_02390</name>
</gene>
<accession>A0A845B4T2</accession>
<dbReference type="RefSeq" id="WP_160935325.1">
    <property type="nucleotide sequence ID" value="NZ_SNVJ01000002.1"/>
</dbReference>
<feature type="signal peptide" evidence="2">
    <location>
        <begin position="1"/>
        <end position="30"/>
    </location>
</feature>
<comment type="caution">
    <text evidence="3">The sequence shown here is derived from an EMBL/GenBank/DDBJ whole genome shotgun (WGS) entry which is preliminary data.</text>
</comment>
<dbReference type="Pfam" id="PF03401">
    <property type="entry name" value="TctC"/>
    <property type="match status" value="1"/>
</dbReference>
<dbReference type="EMBL" id="SNVJ01000002">
    <property type="protein sequence ID" value="MXP62201.1"/>
    <property type="molecule type" value="Genomic_DNA"/>
</dbReference>
<dbReference type="Gene3D" id="3.40.190.150">
    <property type="entry name" value="Bordetella uptake gene, domain 1"/>
    <property type="match status" value="1"/>
</dbReference>
<evidence type="ECO:0000256" key="2">
    <source>
        <dbReference type="SAM" id="SignalP"/>
    </source>
</evidence>
<dbReference type="PANTHER" id="PTHR42928:SF5">
    <property type="entry name" value="BLR1237 PROTEIN"/>
    <property type="match status" value="1"/>
</dbReference>
<dbReference type="AlphaFoldDB" id="A0A845B4T2"/>
<keyword evidence="2" id="KW-0732">Signal</keyword>
<evidence type="ECO:0000313" key="3">
    <source>
        <dbReference type="EMBL" id="MXP62201.1"/>
    </source>
</evidence>
<keyword evidence="4" id="KW-1185">Reference proteome</keyword>
<dbReference type="Gene3D" id="3.40.190.10">
    <property type="entry name" value="Periplasmic binding protein-like II"/>
    <property type="match status" value="1"/>
</dbReference>
<dbReference type="InterPro" id="IPR006311">
    <property type="entry name" value="TAT_signal"/>
</dbReference>
<comment type="similarity">
    <text evidence="1">Belongs to the UPF0065 (bug) family.</text>
</comment>
<reference evidence="3 4" key="1">
    <citation type="submission" date="2019-03" db="EMBL/GenBank/DDBJ databases">
        <title>Roseomonas sp. a novel Roseomonas species isolated from Sea whip Gorgonian.</title>
        <authorList>
            <person name="Li F."/>
            <person name="Pan X."/>
            <person name="Huang S."/>
            <person name="Li Z."/>
            <person name="Meng B."/>
        </authorList>
    </citation>
    <scope>NUCLEOTIDE SEQUENCE [LARGE SCALE GENOMIC DNA]</scope>
    <source>
        <strain evidence="3 4">M0104</strain>
    </source>
</reference>
<name>A0A845B4T2_9PROT</name>
<dbReference type="PROSITE" id="PS51318">
    <property type="entry name" value="TAT"/>
    <property type="match status" value="1"/>
</dbReference>
<dbReference type="PIRSF" id="PIRSF017082">
    <property type="entry name" value="YflP"/>
    <property type="match status" value="1"/>
</dbReference>
<proteinExistence type="inferred from homology"/>